<organism evidence="1 2">
    <name type="scientific">Acetobacterium wieringae</name>
    <dbReference type="NCBI Taxonomy" id="52694"/>
    <lineage>
        <taxon>Bacteria</taxon>
        <taxon>Bacillati</taxon>
        <taxon>Bacillota</taxon>
        <taxon>Clostridia</taxon>
        <taxon>Eubacteriales</taxon>
        <taxon>Eubacteriaceae</taxon>
        <taxon>Acetobacterium</taxon>
    </lineage>
</organism>
<dbReference type="SUPFAM" id="SSF52218">
    <property type="entry name" value="Flavoproteins"/>
    <property type="match status" value="1"/>
</dbReference>
<comment type="caution">
    <text evidence="1">The sequence shown here is derived from an EMBL/GenBank/DDBJ whole genome shotgun (WGS) entry which is preliminary data.</text>
</comment>
<sequence length="167" mass="19306">MKLIIHDLNQSEADRLFGHHPDDAILIGKDQEIHQCVGCFGCWVETPGFCKIKDDFCDIGKRMAQSDEVEIVSRCLYGGFSPFVKNVLDRTLPYHQPYLTIRDGEMHQKDRYKNHVNLTVRFYGDDITLPEKTTAERFVEYTGVDLDAQSHTVSFYKNLEEMEAARQ</sequence>
<protein>
    <submittedName>
        <fullName evidence="1">Flavodoxin family protein</fullName>
    </submittedName>
</protein>
<dbReference type="RefSeq" id="WP_148637732.1">
    <property type="nucleotide sequence ID" value="NZ_JAYFRG010000043.1"/>
</dbReference>
<gene>
    <name evidence="1" type="ORF">FXB42_10295</name>
</gene>
<dbReference type="Proteomes" id="UP000322619">
    <property type="component" value="Unassembled WGS sequence"/>
</dbReference>
<accession>A0A5D0WK63</accession>
<dbReference type="InterPro" id="IPR029039">
    <property type="entry name" value="Flavoprotein-like_sf"/>
</dbReference>
<proteinExistence type="predicted"/>
<evidence type="ECO:0000313" key="2">
    <source>
        <dbReference type="Proteomes" id="UP000322619"/>
    </source>
</evidence>
<dbReference type="EMBL" id="VSLA01000024">
    <property type="protein sequence ID" value="TYC84722.1"/>
    <property type="molecule type" value="Genomic_DNA"/>
</dbReference>
<reference evidence="1 2" key="1">
    <citation type="submission" date="2019-08" db="EMBL/GenBank/DDBJ databases">
        <title>Isolation and enrichment of carboxydotrophic bacteria from anaerobic sludge for the production of bio-based chemicals from syngas.</title>
        <authorList>
            <person name="Antares A.L."/>
            <person name="Moreira J."/>
            <person name="Diender M."/>
            <person name="Parshina S.N."/>
            <person name="Stams A.J.M."/>
            <person name="Alves M."/>
            <person name="Alves J.I."/>
            <person name="Sousa D.Z."/>
        </authorList>
    </citation>
    <scope>NUCLEOTIDE SEQUENCE [LARGE SCALE GENOMIC DNA]</scope>
    <source>
        <strain evidence="1 2">JM</strain>
    </source>
</reference>
<dbReference type="Gene3D" id="3.40.50.360">
    <property type="match status" value="1"/>
</dbReference>
<dbReference type="AlphaFoldDB" id="A0A5D0WK63"/>
<name>A0A5D0WK63_9FIRM</name>
<evidence type="ECO:0000313" key="1">
    <source>
        <dbReference type="EMBL" id="TYC84722.1"/>
    </source>
</evidence>